<dbReference type="InterPro" id="IPR007210">
    <property type="entry name" value="ABC_Gly_betaine_transp_sub-bd"/>
</dbReference>
<evidence type="ECO:0000313" key="3">
    <source>
        <dbReference type="EMBL" id="PWR15451.1"/>
    </source>
</evidence>
<protein>
    <submittedName>
        <fullName evidence="3">Glycine/betaine ABC transporter substrate-binding protein</fullName>
    </submittedName>
</protein>
<comment type="caution">
    <text evidence="3">The sequence shown here is derived from an EMBL/GenBank/DDBJ whole genome shotgun (WGS) entry which is preliminary data.</text>
</comment>
<dbReference type="Proteomes" id="UP000246050">
    <property type="component" value="Unassembled WGS sequence"/>
</dbReference>
<dbReference type="Gene3D" id="3.40.190.10">
    <property type="entry name" value="Periplasmic binding protein-like II"/>
    <property type="match status" value="1"/>
</dbReference>
<dbReference type="AlphaFoldDB" id="A0A317DLC0"/>
<gene>
    <name evidence="3" type="ORF">DKT69_10775</name>
</gene>
<feature type="domain" description="ABC-type glycine betaine transport system substrate-binding" evidence="2">
    <location>
        <begin position="47"/>
        <end position="315"/>
    </location>
</feature>
<keyword evidence="1" id="KW-0732">Signal</keyword>
<reference evidence="3 4" key="1">
    <citation type="submission" date="2018-05" db="EMBL/GenBank/DDBJ databases">
        <title>Micromonosporas from Atacama Desert.</title>
        <authorList>
            <person name="Carro L."/>
            <person name="Golinska P."/>
            <person name="Klenk H.-P."/>
            <person name="Goodfellow M."/>
        </authorList>
    </citation>
    <scope>NUCLEOTIDE SEQUENCE [LARGE SCALE GENOMIC DNA]</scope>
    <source>
        <strain evidence="3 4">4G51</strain>
    </source>
</reference>
<proteinExistence type="predicted"/>
<name>A0A317DLC0_9ACTN</name>
<sequence>MDSHMRKIMLAAAGLLSVVLTSGCALTSSGADQGGGPAKDGPLKGATLNVASKNFTEQLLLCEITAERLESQGATVKRTCGMSGTNAVRAALTSGAVDTYWEYTGTGWLALQQTESVTDPQALYQKLSAMDKANNDVVWLPPAAANNTYAVAAKTETVKKLNVSTLSDYAKLATTDPGSASFCGASEFFGRNDGWPGLQKAYGFSLPKDKVAELAEGPIYNAVAKGNPCNFGEAFATDGRISALELTVLDDDKKFFPPYNLSLNVRGTVLDKNPQIQTVMEPVSKLLTTSELQKLNAQIDVDGKTPEEVASQWLSANKLK</sequence>
<dbReference type="SUPFAM" id="SSF53850">
    <property type="entry name" value="Periplasmic binding protein-like II"/>
    <property type="match status" value="1"/>
</dbReference>
<dbReference type="GO" id="GO:0022857">
    <property type="term" value="F:transmembrane transporter activity"/>
    <property type="evidence" value="ECO:0007669"/>
    <property type="project" value="InterPro"/>
</dbReference>
<dbReference type="EMBL" id="QGKS01000182">
    <property type="protein sequence ID" value="PWR15451.1"/>
    <property type="molecule type" value="Genomic_DNA"/>
</dbReference>
<accession>A0A317DLC0</accession>
<dbReference type="Pfam" id="PF04069">
    <property type="entry name" value="OpuAC"/>
    <property type="match status" value="1"/>
</dbReference>
<feature type="chain" id="PRO_5039172373" evidence="1">
    <location>
        <begin position="28"/>
        <end position="320"/>
    </location>
</feature>
<evidence type="ECO:0000259" key="2">
    <source>
        <dbReference type="Pfam" id="PF04069"/>
    </source>
</evidence>
<dbReference type="Gene3D" id="3.40.190.120">
    <property type="entry name" value="Osmoprotection protein (prox), domain 2"/>
    <property type="match status" value="1"/>
</dbReference>
<dbReference type="CDD" id="cd13611">
    <property type="entry name" value="PBP2_YehZ"/>
    <property type="match status" value="1"/>
</dbReference>
<feature type="signal peptide" evidence="1">
    <location>
        <begin position="1"/>
        <end position="27"/>
    </location>
</feature>
<evidence type="ECO:0000256" key="1">
    <source>
        <dbReference type="SAM" id="SignalP"/>
    </source>
</evidence>
<evidence type="ECO:0000313" key="4">
    <source>
        <dbReference type="Proteomes" id="UP000246050"/>
    </source>
</evidence>
<dbReference type="PROSITE" id="PS51257">
    <property type="entry name" value="PROKAR_LIPOPROTEIN"/>
    <property type="match status" value="1"/>
</dbReference>
<organism evidence="3 4">
    <name type="scientific">Micromonospora sicca</name>
    <dbReference type="NCBI Taxonomy" id="2202420"/>
    <lineage>
        <taxon>Bacteria</taxon>
        <taxon>Bacillati</taxon>
        <taxon>Actinomycetota</taxon>
        <taxon>Actinomycetes</taxon>
        <taxon>Micromonosporales</taxon>
        <taxon>Micromonosporaceae</taxon>
        <taxon>Micromonospora</taxon>
    </lineage>
</organism>
<dbReference type="GO" id="GO:0043190">
    <property type="term" value="C:ATP-binding cassette (ABC) transporter complex"/>
    <property type="evidence" value="ECO:0007669"/>
    <property type="project" value="InterPro"/>
</dbReference>